<dbReference type="Proteomes" id="UP001642409">
    <property type="component" value="Unassembled WGS sequence"/>
</dbReference>
<dbReference type="Gene3D" id="2.160.20.110">
    <property type="match status" value="2"/>
</dbReference>
<accession>A0AA86UFQ6</accession>
<protein>
    <submittedName>
        <fullName evidence="1">IPT/TIG domain-containing protein</fullName>
    </submittedName>
    <submittedName>
        <fullName evidence="2">IPT/TIG_domain-containing protein</fullName>
    </submittedName>
</protein>
<reference evidence="1" key="1">
    <citation type="submission" date="2023-06" db="EMBL/GenBank/DDBJ databases">
        <authorList>
            <person name="Kurt Z."/>
        </authorList>
    </citation>
    <scope>NUCLEOTIDE SEQUENCE</scope>
</reference>
<sequence length="1147" mass="125111">MYTDATQQSSIDIEVFNENVNAFALFGFNLKTNIVKDSQVNISLNFEVFHGALICIICDVEIYNCSLVFVASGKQLSGLVGEAPYSVFLQQSFIQYRLTSINASGIVNQINNANANISIIDCKLTGSNLIESGYNGYIACEIVQPIIIIISSFVVCTDNIQSLGNQSAMFVINGIITQSCDICGVQKVVYGLCGDSLLYAVEHNGLLTCDSPFEYMNNQCQCMYGYLRDGSVCVDVIDAILNISSKIDNNGQIQQLKYNISRIQQQFVSLDNTTQVITKQIYNDINYSIFNLENIIIQNMFQINNLLDITTTNFNQYIIDQVQLINFSITTNLTQIQTFIIGNYSQIDLQMQSQIIGINNNIQNMSLNIQTQNNSIFNIHTLTNNTITSFSNTINFENTTIFDLNFTVNENISNINLSLNASKLLIQQQKLLIQKLQQQISCLNLGEDAKFTGNLCIQKYNITCSDSLSCNQYIYVSVYDVTSVTDQVTSSGNFSSGYVFSNTKVIKNAFIDVSDGVYSTVQPLFQSQNVFNNIKIQIGTQTVSSGSMLTTSSSIVVNLVNIVSKTGSHITVGPSQLNIIIQSSISTNITNLLVNLNFAMSNGNITLINSVSGILQISGYEVQGCYQSTNTIAMVGLKVVSAIANIYLVSFNPNIYCVGSYSSYFYSNVTQSTFSIINISLIVGNNTNFQATTSIITTVNSDQYYFGGLVNYVNNSIIVVQQLISQCYQTFNTDYIQQTGFLIGHIISPFSKLYIYNLCMHQNMTSTSLEIVFFGFVASNEGELYLQQSSIHFAVQGLFEYFGIVGFQYEYVIILNLRTSAVIVSYRYIGAIFGQVSNLNTFITNCSVENSNISYISSVAYYIAGFIGYSSSNTTIYNCRLYKTIVKGLDQIGGFLGGSQLNSTIVNSTLNNCSIQGRSTIGGFIGDQYDNSTIFNSSIFQGNISGIQQCSGGFIAWQNPSANVTIQSVNITQSIIIGQSGVSSFSGYLDNNSVCSIISSIVTLTTVQGYESVGGFSGNVSKSSVCSILNSTISSVSITGSLQLGGYIGYLSNSLCSIKNSNISQTNLTGQWAGGFLGYCAQSNLTIQNSQINQVRVTATTKGILVAYVVTAGCSFSFSSSASVNNYLNGVLSQCANFVNASSPSGC</sequence>
<proteinExistence type="predicted"/>
<name>A0AA86UFQ6_9EUKA</name>
<dbReference type="EMBL" id="CATOUU010000844">
    <property type="protein sequence ID" value="CAI9954054.1"/>
    <property type="molecule type" value="Genomic_DNA"/>
</dbReference>
<gene>
    <name evidence="1" type="ORF">HINF_LOCUS41699</name>
    <name evidence="2" type="ORF">HINF_LOCUS75907</name>
</gene>
<organism evidence="1">
    <name type="scientific">Hexamita inflata</name>
    <dbReference type="NCBI Taxonomy" id="28002"/>
    <lineage>
        <taxon>Eukaryota</taxon>
        <taxon>Metamonada</taxon>
        <taxon>Diplomonadida</taxon>
        <taxon>Hexamitidae</taxon>
        <taxon>Hexamitinae</taxon>
        <taxon>Hexamita</taxon>
    </lineage>
</organism>
<dbReference type="EMBL" id="CAXDID020000688">
    <property type="protein sequence ID" value="CAL6110414.1"/>
    <property type="molecule type" value="Genomic_DNA"/>
</dbReference>
<dbReference type="AlphaFoldDB" id="A0AA86UFQ6"/>
<keyword evidence="3" id="KW-1185">Reference proteome</keyword>
<evidence type="ECO:0000313" key="2">
    <source>
        <dbReference type="EMBL" id="CAL6110414.1"/>
    </source>
</evidence>
<comment type="caution">
    <text evidence="1">The sequence shown here is derived from an EMBL/GenBank/DDBJ whole genome shotgun (WGS) entry which is preliminary data.</text>
</comment>
<evidence type="ECO:0000313" key="3">
    <source>
        <dbReference type="Proteomes" id="UP001642409"/>
    </source>
</evidence>
<reference evidence="2 3" key="2">
    <citation type="submission" date="2024-07" db="EMBL/GenBank/DDBJ databases">
        <authorList>
            <person name="Akdeniz Z."/>
        </authorList>
    </citation>
    <scope>NUCLEOTIDE SEQUENCE [LARGE SCALE GENOMIC DNA]</scope>
</reference>
<evidence type="ECO:0000313" key="1">
    <source>
        <dbReference type="EMBL" id="CAI9954054.1"/>
    </source>
</evidence>